<feature type="transmembrane region" description="Helical" evidence="8">
    <location>
        <begin position="322"/>
        <end position="344"/>
    </location>
</feature>
<evidence type="ECO:0000256" key="2">
    <source>
        <dbReference type="ARBA" id="ARBA00010892"/>
    </source>
</evidence>
<evidence type="ECO:0000256" key="1">
    <source>
        <dbReference type="ARBA" id="ARBA00004127"/>
    </source>
</evidence>
<dbReference type="NCBIfam" id="TIGR00802">
    <property type="entry name" value="nico"/>
    <property type="match status" value="1"/>
</dbReference>
<reference evidence="9 10" key="2">
    <citation type="journal article" date="2018" name="Int. J. Syst. Evol. Microbiol.">
        <title>Burkholderia insecticola sp. nov., a gut symbiotic bacterium of the bean bug Riptortus pedestris.</title>
        <authorList>
            <person name="Takeshita K."/>
            <person name="Tamaki H."/>
            <person name="Ohbayashi T."/>
            <person name="Meng X.-Y."/>
            <person name="Sone T."/>
            <person name="Mitani Y."/>
            <person name="Peeters C."/>
            <person name="Kikuchi Y."/>
            <person name="Vandamme P."/>
        </authorList>
    </citation>
    <scope>NUCLEOTIDE SEQUENCE [LARGE SCALE GENOMIC DNA]</scope>
    <source>
        <strain evidence="9">RPE64</strain>
    </source>
</reference>
<dbReference type="GO" id="GO:0012505">
    <property type="term" value="C:endomembrane system"/>
    <property type="evidence" value="ECO:0007669"/>
    <property type="project" value="UniProtKB-SubCell"/>
</dbReference>
<dbReference type="GO" id="GO:0015099">
    <property type="term" value="F:nickel cation transmembrane transporter activity"/>
    <property type="evidence" value="ECO:0007669"/>
    <property type="project" value="UniProtKB-UniRule"/>
</dbReference>
<keyword evidence="4" id="KW-0533">Nickel</keyword>
<keyword evidence="5 8" id="KW-0812">Transmembrane</keyword>
<accession>R4X1X6</accession>
<protein>
    <recommendedName>
        <fullName evidence="8">Nickel/cobalt efflux system</fullName>
    </recommendedName>
</protein>
<evidence type="ECO:0000313" key="10">
    <source>
        <dbReference type="Proteomes" id="UP000013966"/>
    </source>
</evidence>
<evidence type="ECO:0000256" key="6">
    <source>
        <dbReference type="ARBA" id="ARBA00022989"/>
    </source>
</evidence>
<evidence type="ECO:0000256" key="8">
    <source>
        <dbReference type="RuleBase" id="RU362101"/>
    </source>
</evidence>
<evidence type="ECO:0000256" key="3">
    <source>
        <dbReference type="ARBA" id="ARBA00022448"/>
    </source>
</evidence>
<dbReference type="HOGENOM" id="CLU_036094_2_0_4"/>
<name>R4X1X6_9BURK</name>
<proteinExistence type="inferred from homology"/>
<dbReference type="KEGG" id="buo:BRPE64_BCDS05860"/>
<dbReference type="Pfam" id="PF03824">
    <property type="entry name" value="NicO"/>
    <property type="match status" value="1"/>
</dbReference>
<dbReference type="EMBL" id="AP013059">
    <property type="protein sequence ID" value="BAN25247.1"/>
    <property type="molecule type" value="Genomic_DNA"/>
</dbReference>
<keyword evidence="6 8" id="KW-1133">Transmembrane helix</keyword>
<feature type="transmembrane region" description="Helical" evidence="8">
    <location>
        <begin position="233"/>
        <end position="254"/>
    </location>
</feature>
<evidence type="ECO:0000256" key="5">
    <source>
        <dbReference type="ARBA" id="ARBA00022692"/>
    </source>
</evidence>
<keyword evidence="7 8" id="KW-0472">Membrane</keyword>
<feature type="transmembrane region" description="Helical" evidence="8">
    <location>
        <begin position="130"/>
        <end position="153"/>
    </location>
</feature>
<evidence type="ECO:0000313" key="9">
    <source>
        <dbReference type="EMBL" id="BAN25247.1"/>
    </source>
</evidence>
<dbReference type="OrthoDB" id="9776706at2"/>
<dbReference type="InterPro" id="IPR004688">
    <property type="entry name" value="Ni/Co_transpt"/>
</dbReference>
<comment type="subcellular location">
    <subcellularLocation>
        <location evidence="8">Cell membrane</location>
        <topology evidence="8">Multi-pass membrane protein</topology>
    </subcellularLocation>
    <subcellularLocation>
        <location evidence="1">Endomembrane system</location>
        <topology evidence="1">Multi-pass membrane protein</topology>
    </subcellularLocation>
</comment>
<comment type="similarity">
    <text evidence="2 8">Belongs to the NiCoT transporter (TC 2.A.52) family.</text>
</comment>
<evidence type="ECO:0000256" key="7">
    <source>
        <dbReference type="ARBA" id="ARBA00023136"/>
    </source>
</evidence>
<gene>
    <name evidence="9" type="ORF">BRPE64_BCDS05860</name>
</gene>
<organism evidence="9 10">
    <name type="scientific">Caballeronia insecticola</name>
    <dbReference type="NCBI Taxonomy" id="758793"/>
    <lineage>
        <taxon>Bacteria</taxon>
        <taxon>Pseudomonadati</taxon>
        <taxon>Pseudomonadota</taxon>
        <taxon>Betaproteobacteria</taxon>
        <taxon>Burkholderiales</taxon>
        <taxon>Burkholderiaceae</taxon>
        <taxon>Caballeronia</taxon>
    </lineage>
</organism>
<evidence type="ECO:0000256" key="4">
    <source>
        <dbReference type="ARBA" id="ARBA00022596"/>
    </source>
</evidence>
<dbReference type="Proteomes" id="UP000013966">
    <property type="component" value="Chromosome 2"/>
</dbReference>
<reference evidence="9 10" key="1">
    <citation type="journal article" date="2013" name="Genome Announc.">
        <title>Complete Genome Sequence of Burkholderia sp. Strain RPE64, Bacterial Symbiont of the Bean Bug Riptortus pedestris.</title>
        <authorList>
            <person name="Shibata T.F."/>
            <person name="Maeda T."/>
            <person name="Nikoh N."/>
            <person name="Yamaguchi K."/>
            <person name="Oshima K."/>
            <person name="Hattori M."/>
            <person name="Nishiyama T."/>
            <person name="Hasebe M."/>
            <person name="Fukatsu T."/>
            <person name="Kikuchi Y."/>
            <person name="Shigenobu S."/>
        </authorList>
    </citation>
    <scope>NUCLEOTIDE SEQUENCE [LARGE SCALE GENOMIC DNA]</scope>
</reference>
<dbReference type="PANTHER" id="PTHR31611">
    <property type="entry name" value="HIGH-AFFINITY NICKEL TRANSPORT PROTEIN NIC1"/>
    <property type="match status" value="1"/>
</dbReference>
<feature type="transmembrane region" description="Helical" evidence="8">
    <location>
        <begin position="93"/>
        <end position="118"/>
    </location>
</feature>
<dbReference type="AlphaFoldDB" id="R4X1X6"/>
<dbReference type="STRING" id="758793.BRPE64_BCDS05860"/>
<feature type="transmembrane region" description="Helical" evidence="8">
    <location>
        <begin position="275"/>
        <end position="302"/>
    </location>
</feature>
<dbReference type="RefSeq" id="WP_016354678.1">
    <property type="nucleotide sequence ID" value="NC_021294.1"/>
</dbReference>
<sequence>MTEPIEPASKPASQPASAPASASRPARLVAGLIVFNLLAWLWALVAFRHYPLLLGTSLLAYSLGLRHAVDADHIAAIDNVTRKLMQEGRRPHFVGFFFSLGHSTIVVAATALIAATAMAVQGRFAEYREIGGVIGTSVSAFFLFAIAAMNLFVLRGVWRAFRRVRRGEASRNEDADMFAVGGGPLARLARPLFRLIGKSWHMYPLGFLFGLGFDTATEIGLMGIAAAEAARGMPVWSILVFPVLFTAGMSLVDTADSLLMTGAYGWAFTKPVRKLYYNLTVTLVSVLIAVLVGGIEALGLIADRLQLKGGLWDIAAAMSEHFGMLGYGIVAIFAVCWLLSALIYKWRGYDALDHGVTR</sequence>
<keyword evidence="3 8" id="KW-0813">Transport</keyword>
<keyword evidence="10" id="KW-1185">Reference proteome</keyword>
<feature type="transmembrane region" description="Helical" evidence="8">
    <location>
        <begin position="28"/>
        <end position="47"/>
    </location>
</feature>
<dbReference type="InterPro" id="IPR011541">
    <property type="entry name" value="Ni/Co_transpt_high_affinity"/>
</dbReference>
<dbReference type="GO" id="GO:0005886">
    <property type="term" value="C:plasma membrane"/>
    <property type="evidence" value="ECO:0007669"/>
    <property type="project" value="UniProtKB-SubCell"/>
</dbReference>
<dbReference type="PANTHER" id="PTHR31611:SF0">
    <property type="entry name" value="HIGH-AFFINITY NICKEL TRANSPORT PROTEIN NIC1"/>
    <property type="match status" value="1"/>
</dbReference>
<feature type="transmembrane region" description="Helical" evidence="8">
    <location>
        <begin position="203"/>
        <end position="227"/>
    </location>
</feature>
<dbReference type="PATRIC" id="fig|758793.3.peg.3492"/>